<dbReference type="GO" id="GO:0008270">
    <property type="term" value="F:zinc ion binding"/>
    <property type="evidence" value="ECO:0007669"/>
    <property type="project" value="InterPro"/>
</dbReference>
<dbReference type="EMBL" id="PP511596">
    <property type="protein sequence ID" value="XCD05728.1"/>
    <property type="molecule type" value="Genomic_DNA"/>
</dbReference>
<name>A0AAU8B2E0_9CAUD</name>
<accession>A0AAU8B2E0</accession>
<feature type="domain" description="SWIM-type" evidence="1">
    <location>
        <begin position="42"/>
        <end position="81"/>
    </location>
</feature>
<proteinExistence type="predicted"/>
<dbReference type="PROSITE" id="PS50966">
    <property type="entry name" value="ZF_SWIM"/>
    <property type="match status" value="1"/>
</dbReference>
<dbReference type="InterPro" id="IPR007527">
    <property type="entry name" value="Znf_SWIM"/>
</dbReference>
<organism evidence="2">
    <name type="scientific">Dulem virus 38</name>
    <dbReference type="NCBI Taxonomy" id="3145756"/>
    <lineage>
        <taxon>Viruses</taxon>
        <taxon>Duplodnaviria</taxon>
        <taxon>Heunggongvirae</taxon>
        <taxon>Uroviricota</taxon>
        <taxon>Caudoviricetes</taxon>
    </lineage>
</organism>
<reference evidence="2" key="1">
    <citation type="submission" date="2024-03" db="EMBL/GenBank/DDBJ databases">
        <title>Diverse circular DNA viruses in blood, oral, and fecal samples of captive lemurs.</title>
        <authorList>
            <person name="Paietta E.N."/>
            <person name="Kraberger S."/>
            <person name="Lund M.C."/>
            <person name="Custer J.M."/>
            <person name="Vargas K.M."/>
            <person name="Ehmke E.E."/>
            <person name="Yoder A.D."/>
            <person name="Varsani A."/>
        </authorList>
    </citation>
    <scope>NUCLEOTIDE SEQUENCE</scope>
    <source>
        <strain evidence="2">Duke_24SF_44</strain>
    </source>
</reference>
<protein>
    <recommendedName>
        <fullName evidence="1">SWIM-type domain-containing protein</fullName>
    </recommendedName>
</protein>
<evidence type="ECO:0000313" key="2">
    <source>
        <dbReference type="EMBL" id="XCD05728.1"/>
    </source>
</evidence>
<sequence length="105" mass="12565">MTDAQLAKARETWRKGEAVQTEENPRVWKVRSYSQAGGKRHHFVTLKSDHGYPRFTCTCPHGTKTRWASCWHARIVARIYRIMVEQMKRIEKEERINAYRYRGNR</sequence>
<evidence type="ECO:0000259" key="1">
    <source>
        <dbReference type="PROSITE" id="PS50966"/>
    </source>
</evidence>